<dbReference type="SMART" id="SM00267">
    <property type="entry name" value="GGDEF"/>
    <property type="match status" value="1"/>
</dbReference>
<dbReference type="PROSITE" id="PS50887">
    <property type="entry name" value="GGDEF"/>
    <property type="match status" value="1"/>
</dbReference>
<evidence type="ECO:0000256" key="1">
    <source>
        <dbReference type="SAM" id="Phobius"/>
    </source>
</evidence>
<dbReference type="Pfam" id="PF00990">
    <property type="entry name" value="GGDEF"/>
    <property type="match status" value="1"/>
</dbReference>
<gene>
    <name evidence="4" type="ORF">H9753_06705</name>
</gene>
<evidence type="ECO:0000313" key="5">
    <source>
        <dbReference type="Proteomes" id="UP000823886"/>
    </source>
</evidence>
<keyword evidence="1" id="KW-0472">Membrane</keyword>
<evidence type="ECO:0000259" key="3">
    <source>
        <dbReference type="PROSITE" id="PS50887"/>
    </source>
</evidence>
<evidence type="ECO:0000313" key="4">
    <source>
        <dbReference type="EMBL" id="HJC63290.1"/>
    </source>
</evidence>
<feature type="transmembrane region" description="Helical" evidence="1">
    <location>
        <begin position="204"/>
        <end position="221"/>
    </location>
</feature>
<name>A0A9D2PNU3_9FIRM</name>
<keyword evidence="4" id="KW-0808">Transferase</keyword>
<dbReference type="InterPro" id="IPR035965">
    <property type="entry name" value="PAS-like_dom_sf"/>
</dbReference>
<reference evidence="4" key="2">
    <citation type="submission" date="2021-04" db="EMBL/GenBank/DDBJ databases">
        <authorList>
            <person name="Gilroy R."/>
        </authorList>
    </citation>
    <scope>NUCLEOTIDE SEQUENCE</scope>
    <source>
        <strain evidence="4">ChiBcec2-3848</strain>
    </source>
</reference>
<dbReference type="SUPFAM" id="SSF55785">
    <property type="entry name" value="PYP-like sensor domain (PAS domain)"/>
    <property type="match status" value="1"/>
</dbReference>
<feature type="transmembrane region" description="Helical" evidence="1">
    <location>
        <begin position="63"/>
        <end position="84"/>
    </location>
</feature>
<dbReference type="EMBL" id="DWVZ01000087">
    <property type="protein sequence ID" value="HJC63290.1"/>
    <property type="molecule type" value="Genomic_DNA"/>
</dbReference>
<dbReference type="GO" id="GO:0052621">
    <property type="term" value="F:diguanylate cyclase activity"/>
    <property type="evidence" value="ECO:0007669"/>
    <property type="project" value="UniProtKB-EC"/>
</dbReference>
<feature type="transmembrane region" description="Helical" evidence="1">
    <location>
        <begin position="159"/>
        <end position="192"/>
    </location>
</feature>
<keyword evidence="1" id="KW-1133">Transmembrane helix</keyword>
<dbReference type="GO" id="GO:1902201">
    <property type="term" value="P:negative regulation of bacterial-type flagellum-dependent cell motility"/>
    <property type="evidence" value="ECO:0007669"/>
    <property type="project" value="TreeGrafter"/>
</dbReference>
<dbReference type="PANTHER" id="PTHR45138">
    <property type="entry name" value="REGULATORY COMPONENTS OF SENSORY TRANSDUCTION SYSTEM"/>
    <property type="match status" value="1"/>
</dbReference>
<dbReference type="InterPro" id="IPR029787">
    <property type="entry name" value="Nucleotide_cyclase"/>
</dbReference>
<dbReference type="InterPro" id="IPR043128">
    <property type="entry name" value="Rev_trsase/Diguanyl_cyclase"/>
</dbReference>
<dbReference type="InterPro" id="IPR000700">
    <property type="entry name" value="PAS-assoc_C"/>
</dbReference>
<protein>
    <submittedName>
        <fullName evidence="4">Diguanylate cyclase</fullName>
        <ecNumber evidence="4">2.7.7.65</ecNumber>
    </submittedName>
</protein>
<dbReference type="SMART" id="SM00086">
    <property type="entry name" value="PAC"/>
    <property type="match status" value="1"/>
</dbReference>
<dbReference type="InterPro" id="IPR000160">
    <property type="entry name" value="GGDEF_dom"/>
</dbReference>
<dbReference type="Proteomes" id="UP000823886">
    <property type="component" value="Unassembled WGS sequence"/>
</dbReference>
<dbReference type="NCBIfam" id="TIGR00254">
    <property type="entry name" value="GGDEF"/>
    <property type="match status" value="1"/>
</dbReference>
<organism evidence="4 5">
    <name type="scientific">Candidatus Blautia merdavium</name>
    <dbReference type="NCBI Taxonomy" id="2838494"/>
    <lineage>
        <taxon>Bacteria</taxon>
        <taxon>Bacillati</taxon>
        <taxon>Bacillota</taxon>
        <taxon>Clostridia</taxon>
        <taxon>Lachnospirales</taxon>
        <taxon>Lachnospiraceae</taxon>
        <taxon>Blautia</taxon>
    </lineage>
</organism>
<evidence type="ECO:0000259" key="2">
    <source>
        <dbReference type="PROSITE" id="PS50113"/>
    </source>
</evidence>
<dbReference type="InterPro" id="IPR050469">
    <property type="entry name" value="Diguanylate_Cyclase"/>
</dbReference>
<comment type="caution">
    <text evidence="4">The sequence shown here is derived from an EMBL/GenBank/DDBJ whole genome shotgun (WGS) entry which is preliminary data.</text>
</comment>
<dbReference type="GO" id="GO:0005886">
    <property type="term" value="C:plasma membrane"/>
    <property type="evidence" value="ECO:0007669"/>
    <property type="project" value="TreeGrafter"/>
</dbReference>
<dbReference type="Gene3D" id="3.30.450.20">
    <property type="entry name" value="PAS domain"/>
    <property type="match status" value="1"/>
</dbReference>
<feature type="domain" description="GGDEF" evidence="3">
    <location>
        <begin position="409"/>
        <end position="544"/>
    </location>
</feature>
<feature type="domain" description="PAC" evidence="2">
    <location>
        <begin position="327"/>
        <end position="379"/>
    </location>
</feature>
<keyword evidence="1" id="KW-0812">Transmembrane</keyword>
<dbReference type="AlphaFoldDB" id="A0A9D2PNU3"/>
<dbReference type="GO" id="GO:0043709">
    <property type="term" value="P:cell adhesion involved in single-species biofilm formation"/>
    <property type="evidence" value="ECO:0007669"/>
    <property type="project" value="TreeGrafter"/>
</dbReference>
<sequence length="548" mass="63413">MKIWTLFKNQQKGGVFRITVHFREWFEKRKETRNKKRDSKAAVDRIAADEAYIKTAVKNNGSLLLFVSTFLVLIELYNLCRVLFMTKGVGISSPSNLIYFRFYASLFLVSVIYVFFERIVRMADEKRYVLHMAYGTLILLWQALFNIHDILRTNSQGNYTLSVIFMAFAAVFVMRPIYFLANIAGMYGLLLLLAGKSLSYGTKFNSAVMILLCVVIYYQKYRHLGVELTQRHEIEEAVKAYQTEHERFRLTYEQHEIVCRASQLITFEWNMKKGSVRFSEYWSMVLGQPLYVPDLEEFVKKTKRLQPHDKDRIFGAIEKAREKVPYQKLEIRVPGSDGQLRWYELSVTTQMDKEGEPIFAIGILRDIMEHRQEITRIRREAQTDPTGVLNKAAIEQYGRERLAQLREEETLVALILDLDDFKYINDTMGHPMGDYVLSEIGTCMKKCALPGMCIGRIGGDEFLMLLAGARTLNVRLVKEYAEKLLEHVQSIKISGMNRPVRVSIGIAALDQESGMSFEELYAKADRALYQSKRAGKGRIKWAEDEVIE</sequence>
<dbReference type="SUPFAM" id="SSF55073">
    <property type="entry name" value="Nucleotide cyclase"/>
    <property type="match status" value="1"/>
</dbReference>
<dbReference type="InterPro" id="IPR001610">
    <property type="entry name" value="PAC"/>
</dbReference>
<proteinExistence type="predicted"/>
<dbReference type="Gene3D" id="3.30.70.270">
    <property type="match status" value="1"/>
</dbReference>
<accession>A0A9D2PNU3</accession>
<feature type="transmembrane region" description="Helical" evidence="1">
    <location>
        <begin position="96"/>
        <end position="116"/>
    </location>
</feature>
<dbReference type="PANTHER" id="PTHR45138:SF24">
    <property type="entry name" value="DIGUANYLATE CYCLASE DGCC-RELATED"/>
    <property type="match status" value="1"/>
</dbReference>
<dbReference type="CDD" id="cd01949">
    <property type="entry name" value="GGDEF"/>
    <property type="match status" value="1"/>
</dbReference>
<feature type="transmembrane region" description="Helical" evidence="1">
    <location>
        <begin position="128"/>
        <end position="147"/>
    </location>
</feature>
<dbReference type="EC" id="2.7.7.65" evidence="4"/>
<reference evidence="4" key="1">
    <citation type="journal article" date="2021" name="PeerJ">
        <title>Extensive microbial diversity within the chicken gut microbiome revealed by metagenomics and culture.</title>
        <authorList>
            <person name="Gilroy R."/>
            <person name="Ravi A."/>
            <person name="Getino M."/>
            <person name="Pursley I."/>
            <person name="Horton D.L."/>
            <person name="Alikhan N.F."/>
            <person name="Baker D."/>
            <person name="Gharbi K."/>
            <person name="Hall N."/>
            <person name="Watson M."/>
            <person name="Adriaenssens E.M."/>
            <person name="Foster-Nyarko E."/>
            <person name="Jarju S."/>
            <person name="Secka A."/>
            <person name="Antonio M."/>
            <person name="Oren A."/>
            <person name="Chaudhuri R.R."/>
            <person name="La Ragione R."/>
            <person name="Hildebrand F."/>
            <person name="Pallen M.J."/>
        </authorList>
    </citation>
    <scope>NUCLEOTIDE SEQUENCE</scope>
    <source>
        <strain evidence="4">ChiBcec2-3848</strain>
    </source>
</reference>
<dbReference type="PROSITE" id="PS50113">
    <property type="entry name" value="PAC"/>
    <property type="match status" value="1"/>
</dbReference>
<keyword evidence="4" id="KW-0548">Nucleotidyltransferase</keyword>